<dbReference type="Proteomes" id="UP001228049">
    <property type="component" value="Unassembled WGS sequence"/>
</dbReference>
<sequence length="79" mass="7675">IPAACSTSGLVMSFSWRICQTGGAHRSGSEGARSTPLRPVGVSGAGGGSLDLALCSATGCPSVVIGSAANSADMHPDTL</sequence>
<protein>
    <submittedName>
        <fullName evidence="1">GTPase Obg</fullName>
    </submittedName>
</protein>
<comment type="caution">
    <text evidence="1">The sequence shown here is derived from an EMBL/GenBank/DDBJ whole genome shotgun (WGS) entry which is preliminary data.</text>
</comment>
<evidence type="ECO:0000313" key="1">
    <source>
        <dbReference type="EMBL" id="KAK1886246.1"/>
    </source>
</evidence>
<reference evidence="1" key="1">
    <citation type="submission" date="2023-04" db="EMBL/GenBank/DDBJ databases">
        <title>Chromosome-level genome of Chaenocephalus aceratus.</title>
        <authorList>
            <person name="Park H."/>
        </authorList>
    </citation>
    <scope>NUCLEOTIDE SEQUENCE</scope>
    <source>
        <strain evidence="1">DE</strain>
        <tissue evidence="1">Muscle</tissue>
    </source>
</reference>
<dbReference type="EMBL" id="JASDAP010000020">
    <property type="protein sequence ID" value="KAK1886246.1"/>
    <property type="molecule type" value="Genomic_DNA"/>
</dbReference>
<feature type="non-terminal residue" evidence="1">
    <location>
        <position position="1"/>
    </location>
</feature>
<keyword evidence="2" id="KW-1185">Reference proteome</keyword>
<evidence type="ECO:0000313" key="2">
    <source>
        <dbReference type="Proteomes" id="UP001228049"/>
    </source>
</evidence>
<feature type="non-terminal residue" evidence="1">
    <location>
        <position position="79"/>
    </location>
</feature>
<name>A0AAD9BNX6_DISEL</name>
<accession>A0AAD9BNX6</accession>
<dbReference type="AlphaFoldDB" id="A0AAD9BNX6"/>
<proteinExistence type="predicted"/>
<gene>
    <name evidence="1" type="ORF">KUDE01_029963</name>
</gene>
<organism evidence="1 2">
    <name type="scientific">Dissostichus eleginoides</name>
    <name type="common">Patagonian toothfish</name>
    <name type="synonym">Dissostichus amissus</name>
    <dbReference type="NCBI Taxonomy" id="100907"/>
    <lineage>
        <taxon>Eukaryota</taxon>
        <taxon>Metazoa</taxon>
        <taxon>Chordata</taxon>
        <taxon>Craniata</taxon>
        <taxon>Vertebrata</taxon>
        <taxon>Euteleostomi</taxon>
        <taxon>Actinopterygii</taxon>
        <taxon>Neopterygii</taxon>
        <taxon>Teleostei</taxon>
        <taxon>Neoteleostei</taxon>
        <taxon>Acanthomorphata</taxon>
        <taxon>Eupercaria</taxon>
        <taxon>Perciformes</taxon>
        <taxon>Notothenioidei</taxon>
        <taxon>Nototheniidae</taxon>
        <taxon>Dissostichus</taxon>
    </lineage>
</organism>